<evidence type="ECO:0000313" key="6">
    <source>
        <dbReference type="Proteomes" id="UP001595693"/>
    </source>
</evidence>
<dbReference type="InterPro" id="IPR030392">
    <property type="entry name" value="S74_ICA"/>
</dbReference>
<dbReference type="PROSITE" id="PS51688">
    <property type="entry name" value="ICA"/>
    <property type="match status" value="1"/>
</dbReference>
<name>A0ABV8DH43_9BURK</name>
<feature type="chain" id="PRO_5045141249" evidence="3">
    <location>
        <begin position="23"/>
        <end position="539"/>
    </location>
</feature>
<proteinExistence type="predicted"/>
<evidence type="ECO:0000313" key="5">
    <source>
        <dbReference type="EMBL" id="MFC3937602.1"/>
    </source>
</evidence>
<feature type="coiled-coil region" evidence="1">
    <location>
        <begin position="490"/>
        <end position="517"/>
    </location>
</feature>
<evidence type="ECO:0000256" key="3">
    <source>
        <dbReference type="SAM" id="SignalP"/>
    </source>
</evidence>
<gene>
    <name evidence="5" type="ORF">ACFOW3_23515</name>
</gene>
<dbReference type="Pfam" id="PF13884">
    <property type="entry name" value="Peptidase_S74"/>
    <property type="match status" value="1"/>
</dbReference>
<feature type="signal peptide" evidence="3">
    <location>
        <begin position="1"/>
        <end position="22"/>
    </location>
</feature>
<comment type="caution">
    <text evidence="5">The sequence shown here is derived from an EMBL/GenBank/DDBJ whole genome shotgun (WGS) entry which is preliminary data.</text>
</comment>
<keyword evidence="1" id="KW-0175">Coiled coil</keyword>
<evidence type="ECO:0000256" key="1">
    <source>
        <dbReference type="SAM" id="Coils"/>
    </source>
</evidence>
<protein>
    <submittedName>
        <fullName evidence="5">Tail fiber domain-containing protein</fullName>
    </submittedName>
</protein>
<evidence type="ECO:0000256" key="2">
    <source>
        <dbReference type="SAM" id="MobiDB-lite"/>
    </source>
</evidence>
<organism evidence="5 6">
    <name type="scientific">Acidovorax facilis</name>
    <dbReference type="NCBI Taxonomy" id="12917"/>
    <lineage>
        <taxon>Bacteria</taxon>
        <taxon>Pseudomonadati</taxon>
        <taxon>Pseudomonadota</taxon>
        <taxon>Betaproteobacteria</taxon>
        <taxon>Burkholderiales</taxon>
        <taxon>Comamonadaceae</taxon>
        <taxon>Acidovorax</taxon>
    </lineage>
</organism>
<feature type="region of interest" description="Disordered" evidence="2">
    <location>
        <begin position="520"/>
        <end position="539"/>
    </location>
</feature>
<accession>A0ABV8DH43</accession>
<feature type="compositionally biased region" description="Polar residues" evidence="2">
    <location>
        <begin position="530"/>
        <end position="539"/>
    </location>
</feature>
<dbReference type="EMBL" id="JBHSAJ010000069">
    <property type="protein sequence ID" value="MFC3937602.1"/>
    <property type="molecule type" value="Genomic_DNA"/>
</dbReference>
<evidence type="ECO:0000259" key="4">
    <source>
        <dbReference type="PROSITE" id="PS51688"/>
    </source>
</evidence>
<reference evidence="6" key="1">
    <citation type="journal article" date="2019" name="Int. J. Syst. Evol. Microbiol.">
        <title>The Global Catalogue of Microorganisms (GCM) 10K type strain sequencing project: providing services to taxonomists for standard genome sequencing and annotation.</title>
        <authorList>
            <consortium name="The Broad Institute Genomics Platform"/>
            <consortium name="The Broad Institute Genome Sequencing Center for Infectious Disease"/>
            <person name="Wu L."/>
            <person name="Ma J."/>
        </authorList>
    </citation>
    <scope>NUCLEOTIDE SEQUENCE [LARGE SCALE GENOMIC DNA]</scope>
    <source>
        <strain evidence="6">CCUG 2113</strain>
    </source>
</reference>
<dbReference type="RefSeq" id="WP_207402122.1">
    <property type="nucleotide sequence ID" value="NZ_JAMXAX010000126.1"/>
</dbReference>
<keyword evidence="3" id="KW-0732">Signal</keyword>
<keyword evidence="6" id="KW-1185">Reference proteome</keyword>
<sequence>MKPLHRATIALMATLAAATCAAQSPTQAISTARQADRITWTAAAPHGAAKLRLARPDGTVSDLPFARGPVVLEPQRAGLADGRYFYELSLEPPAAMDPAQAQATLQQRITAGSFVVIQGQLVVDATEPGAPVLPTKTGTTFTTKDQVVADDLIVQGSLCAGLDCVNNESFGFDTLRLKENNLGIHFDDTSVGAFPANDWRIRVNDTASGGASYFTVEDATANRQVFTVSAGAPSNSLYVSSTGRLGLRTATPVLDVHTLTGNTPAIRLEQSSAGGFTAQTWDIGANEANFFVRDVTNGSRLPLRIRPGAPTSSLDIAASGAVGIGTASPGAALHVRRTDGTAQVLVQETSGTTAPRTLLNLANNGPAVLRFTTAPATGWDMTSGTALTLATQGAGTPQFTLAANGNLAITGTLSTGSSRTLKTGIEPVNGAALLEKVLALPLYHWRYKSSPTQERHVGPMAEDFRKIFQLGQDDKSLAPGDLAGVTLGAVQALARKVNEREADIAAIRARISLLEAQMAPTGAPGASGVPTKTATPAAR</sequence>
<dbReference type="Proteomes" id="UP001595693">
    <property type="component" value="Unassembled WGS sequence"/>
</dbReference>
<feature type="domain" description="Peptidase S74" evidence="4">
    <location>
        <begin position="417"/>
        <end position="518"/>
    </location>
</feature>